<feature type="non-terminal residue" evidence="2">
    <location>
        <position position="280"/>
    </location>
</feature>
<gene>
    <name evidence="2" type="ORF">G6N77_19405</name>
</gene>
<evidence type="ECO:0000259" key="1">
    <source>
        <dbReference type="PROSITE" id="PS51192"/>
    </source>
</evidence>
<dbReference type="SUPFAM" id="SSF52540">
    <property type="entry name" value="P-loop containing nucleoside triphosphate hydrolases"/>
    <property type="match status" value="1"/>
</dbReference>
<proteinExistence type="predicted"/>
<dbReference type="Proteomes" id="UP000479226">
    <property type="component" value="Unassembled WGS sequence"/>
</dbReference>
<dbReference type="Gene3D" id="3.40.50.300">
    <property type="entry name" value="P-loop containing nucleotide triphosphate hydrolases"/>
    <property type="match status" value="1"/>
</dbReference>
<protein>
    <recommendedName>
        <fullName evidence="1">Helicase ATP-binding domain-containing protein</fullName>
    </recommendedName>
</protein>
<name>A0ABX0DN39_9MICC</name>
<dbReference type="InterPro" id="IPR027417">
    <property type="entry name" value="P-loop_NTPase"/>
</dbReference>
<evidence type="ECO:0000313" key="2">
    <source>
        <dbReference type="EMBL" id="NGN85607.1"/>
    </source>
</evidence>
<feature type="domain" description="Helicase ATP-binding" evidence="1">
    <location>
        <begin position="1"/>
        <end position="136"/>
    </location>
</feature>
<reference evidence="2 3" key="1">
    <citation type="submission" date="2020-02" db="EMBL/GenBank/DDBJ databases">
        <title>Genome sequence of the type strain DSM 27180 of Arthrobacter silviterrae.</title>
        <authorList>
            <person name="Gao J."/>
            <person name="Sun J."/>
        </authorList>
    </citation>
    <scope>NUCLEOTIDE SEQUENCE [LARGE SCALE GENOMIC DNA]</scope>
    <source>
        <strain evidence="2 3">DSM 27180</strain>
    </source>
</reference>
<dbReference type="PROSITE" id="PS51192">
    <property type="entry name" value="HELICASE_ATP_BIND_1"/>
    <property type="match status" value="1"/>
</dbReference>
<dbReference type="Pfam" id="PF00270">
    <property type="entry name" value="DEAD"/>
    <property type="match status" value="1"/>
</dbReference>
<organism evidence="2 3">
    <name type="scientific">Arthrobacter silviterrae</name>
    <dbReference type="NCBI Taxonomy" id="2026658"/>
    <lineage>
        <taxon>Bacteria</taxon>
        <taxon>Bacillati</taxon>
        <taxon>Actinomycetota</taxon>
        <taxon>Actinomycetes</taxon>
        <taxon>Micrococcales</taxon>
        <taxon>Micrococcaceae</taxon>
        <taxon>Arthrobacter</taxon>
    </lineage>
</organism>
<dbReference type="InterPro" id="IPR011545">
    <property type="entry name" value="DEAD/DEAH_box_helicase_dom"/>
</dbReference>
<sequence length="280" mass="30092">MVLKQNTGGGKTLTGLLIAQSSLHEGVGPAVFLVPDSFLIQQVADEANDAKIPVTTDANDELFRSSRSILITTFHKVVNGRSSFGVRGVKKVVTLGAVIVDDAHAALAATNGIFAATIPFSCKAFDQMLKLFAAELKEQGPKAFADIEAGDQGSPIRVPAKALADRVDEIMAVVRPHADDDKLNTLFFAWPFVADQLKFATITFTSRGVEIKTPCPEVAMIPAFRQAKRRVYLTATLEDEGVLVTELDADPEAVRKPITPKQASDLGDRIILAPLSINPQ</sequence>
<accession>A0ABX0DN39</accession>
<comment type="caution">
    <text evidence="2">The sequence shown here is derived from an EMBL/GenBank/DDBJ whole genome shotgun (WGS) entry which is preliminary data.</text>
</comment>
<dbReference type="InterPro" id="IPR014001">
    <property type="entry name" value="Helicase_ATP-bd"/>
</dbReference>
<keyword evidence="3" id="KW-1185">Reference proteome</keyword>
<evidence type="ECO:0000313" key="3">
    <source>
        <dbReference type="Proteomes" id="UP000479226"/>
    </source>
</evidence>
<dbReference type="EMBL" id="JAAKZI010000074">
    <property type="protein sequence ID" value="NGN85607.1"/>
    <property type="molecule type" value="Genomic_DNA"/>
</dbReference>